<evidence type="ECO:0000313" key="2">
    <source>
        <dbReference type="EMBL" id="KAG2229479.1"/>
    </source>
</evidence>
<evidence type="ECO:0000313" key="3">
    <source>
        <dbReference type="Proteomes" id="UP000613177"/>
    </source>
</evidence>
<dbReference type="AlphaFoldDB" id="A0A8H7VWA0"/>
<proteinExistence type="predicted"/>
<gene>
    <name evidence="2" type="ORF">INT48_004681</name>
</gene>
<comment type="caution">
    <text evidence="2">The sequence shown here is derived from an EMBL/GenBank/DDBJ whole genome shotgun (WGS) entry which is preliminary data.</text>
</comment>
<evidence type="ECO:0000256" key="1">
    <source>
        <dbReference type="SAM" id="MobiDB-lite"/>
    </source>
</evidence>
<protein>
    <submittedName>
        <fullName evidence="2">Uncharacterized protein</fullName>
    </submittedName>
</protein>
<dbReference type="Proteomes" id="UP000613177">
    <property type="component" value="Unassembled WGS sequence"/>
</dbReference>
<reference evidence="2" key="1">
    <citation type="submission" date="2021-01" db="EMBL/GenBank/DDBJ databases">
        <title>Metabolic potential, ecology and presence of endohyphal bacteria is reflected in genomic diversity of Mucoromycotina.</title>
        <authorList>
            <person name="Muszewska A."/>
            <person name="Okrasinska A."/>
            <person name="Steczkiewicz K."/>
            <person name="Drgas O."/>
            <person name="Orlowska M."/>
            <person name="Perlinska-Lenart U."/>
            <person name="Aleksandrzak-Piekarczyk T."/>
            <person name="Szatraj K."/>
            <person name="Zielenkiewicz U."/>
            <person name="Pilsyk S."/>
            <person name="Malc E."/>
            <person name="Mieczkowski P."/>
            <person name="Kruszewska J.S."/>
            <person name="Biernat P."/>
            <person name="Pawlowska J."/>
        </authorList>
    </citation>
    <scope>NUCLEOTIDE SEQUENCE</scope>
    <source>
        <strain evidence="2">WA0000018081</strain>
    </source>
</reference>
<keyword evidence="3" id="KW-1185">Reference proteome</keyword>
<name>A0A8H7VWA0_9FUNG</name>
<dbReference type="PANTHER" id="PTHR33066">
    <property type="entry name" value="INTEGRASE_SAM-LIKE_N DOMAIN-CONTAINING PROTEIN"/>
    <property type="match status" value="1"/>
</dbReference>
<sequence length="559" mass="63250">METDHATYLTDFSDKKRLSTAIQEDSITMASEINEEIYRRSTGGRVGYPTVPEGRYYPDFRDTEQGLLVELLHNSRTYETSSDFRLYNAKSIFTSTTFQNGRGSGIKGSHRAQRLYVQGGFEGCLRGDTDSSRFTKIFDVHEQRDYLPVHVSGLRSQYCSKSLLQDYALCSRTVESERYTFDLLFGRHLYTGKITRTNEKDHCVTNLAFDRIGFYNQREKEYSSSVQMSRIPRIFIQHQDHEDLSIFSEDQQTVTENSPGIKTTGTFMQVDSKSVGENNGANPELAIFVDASDTGWGVHSPMIKTSGFWNQEEKGSSINRQYDGAQVRYQGGWNSFFWFTGSSSENSGSIQLTPSEYSVQTCPGSSEYTCRQSQPQVKADVRIDNSEENVPNYSEKMDTTSGCVSTGLEEEGPIHVSTMEIDPKDITKDQEGQGEGSSVGDSTMEKPILVSDHPADETFGIANSVVDEDTEMELSRMEVISNKRTILGLNERTVELLNKSTRTSRIQYRDILQIKDQGTGEIEGVTIQVWEPKESQQKHVKLGFLQACENDYPRIMLYY</sequence>
<organism evidence="2 3">
    <name type="scientific">Thamnidium elegans</name>
    <dbReference type="NCBI Taxonomy" id="101142"/>
    <lineage>
        <taxon>Eukaryota</taxon>
        <taxon>Fungi</taxon>
        <taxon>Fungi incertae sedis</taxon>
        <taxon>Mucoromycota</taxon>
        <taxon>Mucoromycotina</taxon>
        <taxon>Mucoromycetes</taxon>
        <taxon>Mucorales</taxon>
        <taxon>Mucorineae</taxon>
        <taxon>Mucoraceae</taxon>
        <taxon>Thamnidium</taxon>
    </lineage>
</organism>
<accession>A0A8H7VWA0</accession>
<dbReference type="PANTHER" id="PTHR33066:SF2">
    <property type="entry name" value="FILAGGRIN-2-LIKE"/>
    <property type="match status" value="1"/>
</dbReference>
<feature type="region of interest" description="Disordered" evidence="1">
    <location>
        <begin position="424"/>
        <end position="444"/>
    </location>
</feature>
<dbReference type="EMBL" id="JAEPRE010000270">
    <property type="protein sequence ID" value="KAG2229479.1"/>
    <property type="molecule type" value="Genomic_DNA"/>
</dbReference>